<feature type="region of interest" description="Disordered" evidence="2">
    <location>
        <begin position="148"/>
        <end position="197"/>
    </location>
</feature>
<protein>
    <submittedName>
        <fullName evidence="3">Uncharacterized protein</fullName>
    </submittedName>
</protein>
<feature type="compositionally biased region" description="Basic and acidic residues" evidence="2">
    <location>
        <begin position="489"/>
        <end position="513"/>
    </location>
</feature>
<feature type="coiled-coil region" evidence="1">
    <location>
        <begin position="218"/>
        <end position="401"/>
    </location>
</feature>
<keyword evidence="1" id="KW-0175">Coiled coil</keyword>
<name>A0A7J6QN10_PEROL</name>
<proteinExistence type="predicted"/>
<feature type="non-terminal residue" evidence="3">
    <location>
        <position position="1"/>
    </location>
</feature>
<sequence length="1207" mass="133934">DGADDSTSALRAELEAAEEARNVGQVALTKLEADLADEKAKVAELREEQVSGTKETSLTGTGGCLVVRWFIDYRLKRAEAADRRWQEIQSEKQAKEAENEELKRTLKSMEKLPAELEAAKARRNEAEIAMFGLESEIDALKEQLEEKEKEIQKRVEAQAEKESANGDAGKPPLPPANTGKPSPGGNRRESREVRSRLSLEMDEAVAGLLGAAGATTAVSEEEQSVDKYKKIIVDLQEKIKVQDGWLDECEFDISKWEGRYRHEQEEHDETRRKYGEVAEALKRAEGKRAELKAEAQRLLLDAEWVTEEKQALEQAVKELDKAVAAEARKPETRTTATSTSMSMRSLVSYEQRFEAMKAETAKLKQDAEALEGSKRALELNAQKAEEKIDFMRSQKKELEGALGLLTDKLTVVDAERTRLLHALSLAQDELKALKTGIAGVSDYNAAIKEAMRDAQRSAHRRVSTVDEAAAGCKNTSRNDAAVGCKDTVREDASAGHENTSRDDVAANREDTSRNDAPPGAVTVANTGTFKSAHNFWAAKANTGPWEKRREKIPKSTEPVPARVLPRIEAASEAQEKQPPQASALSPLSVRMSEMGPVRNSPEEVDGDKENAPAQANPVEAKPLSRAEVKIKPLNPGETPSKIGRPRQPALMGDVSPSSASVPHRLISKRQAEAIRDGILGTPSLLEFSVGMLLVGHCGKSLSKLSFLLMLPPGVKAHSRCLALDLKLIECLWDADSPQGPESGLCQIVNEYVGPWRYEFKIESASFADCFNTIFERKSRLVGVDSYDLHYGKKLTVRPVVDPRPRRGEDPESPAKWPLLSAFGNRPTFDYDRVQDRLLCLGRDKAEEGVCLQTFTFGDEVPAALPINGLPKDAPLRCMKYVPAVDALVVAVMSDACTAARMYQIDISDSMTDSIDLLWVFDLPGRTAPRPFKLRPEVALNMCRSNRLQMVVAIIPPIEYRLVECKLSSGKTAFEPHRCKGGAVEGGSLHGLWVLGPNMILMTTGRPRQLHRVVRSSRERICDLDRKDSICHIIAGEDDRFHALWFHDNWLEMEMDDEDNHPADTYNLTTFRVTVSRYAEGPSVNPPELYPNYGRQYGGRFSRWSYDIDDHPSACFHVRKVDRNYLNRVGNISRGYMRLMKIFTLGHLAHAALTRTAGRGAAMKQHSGLRANKADEALRAAELGRPKVVGRVVSVKRSADETEYGRRV</sequence>
<evidence type="ECO:0000256" key="2">
    <source>
        <dbReference type="SAM" id="MobiDB-lite"/>
    </source>
</evidence>
<feature type="region of interest" description="Disordered" evidence="2">
    <location>
        <begin position="489"/>
        <end position="524"/>
    </location>
</feature>
<feature type="region of interest" description="Disordered" evidence="2">
    <location>
        <begin position="593"/>
        <end position="662"/>
    </location>
</feature>
<dbReference type="EMBL" id="JABANM010028873">
    <property type="protein sequence ID" value="KAF4708976.1"/>
    <property type="molecule type" value="Genomic_DNA"/>
</dbReference>
<dbReference type="Proteomes" id="UP000574390">
    <property type="component" value="Unassembled WGS sequence"/>
</dbReference>
<reference evidence="3 4" key="1">
    <citation type="submission" date="2020-04" db="EMBL/GenBank/DDBJ databases">
        <title>Perkinsus olseni comparative genomics.</title>
        <authorList>
            <person name="Bogema D.R."/>
        </authorList>
    </citation>
    <scope>NUCLEOTIDE SEQUENCE [LARGE SCALE GENOMIC DNA]</scope>
    <source>
        <strain evidence="3">ATCC PRA-205</strain>
    </source>
</reference>
<comment type="caution">
    <text evidence="3">The sequence shown here is derived from an EMBL/GenBank/DDBJ whole genome shotgun (WGS) entry which is preliminary data.</text>
</comment>
<gene>
    <name evidence="3" type="ORF">FOZ62_023775</name>
</gene>
<evidence type="ECO:0000313" key="3">
    <source>
        <dbReference type="EMBL" id="KAF4708976.1"/>
    </source>
</evidence>
<feature type="compositionally biased region" description="Basic and acidic residues" evidence="2">
    <location>
        <begin position="186"/>
        <end position="197"/>
    </location>
</feature>
<organism evidence="3 4">
    <name type="scientific">Perkinsus olseni</name>
    <name type="common">Perkinsus atlanticus</name>
    <dbReference type="NCBI Taxonomy" id="32597"/>
    <lineage>
        <taxon>Eukaryota</taxon>
        <taxon>Sar</taxon>
        <taxon>Alveolata</taxon>
        <taxon>Perkinsozoa</taxon>
        <taxon>Perkinsea</taxon>
        <taxon>Perkinsida</taxon>
        <taxon>Perkinsidae</taxon>
        <taxon>Perkinsus</taxon>
    </lineage>
</organism>
<accession>A0A7J6QN10</accession>
<feature type="compositionally biased region" description="Basic and acidic residues" evidence="2">
    <location>
        <begin position="148"/>
        <end position="164"/>
    </location>
</feature>
<dbReference type="AlphaFoldDB" id="A0A7J6QN10"/>
<evidence type="ECO:0000256" key="1">
    <source>
        <dbReference type="SAM" id="Coils"/>
    </source>
</evidence>
<evidence type="ECO:0000313" key="4">
    <source>
        <dbReference type="Proteomes" id="UP000574390"/>
    </source>
</evidence>